<accession>A0A841JUF0</accession>
<feature type="domain" description="Transcription regulator PadR N-terminal" evidence="1">
    <location>
        <begin position="19"/>
        <end position="83"/>
    </location>
</feature>
<keyword evidence="2" id="KW-0238">DNA-binding</keyword>
<gene>
    <name evidence="2" type="ORF">HNQ77_002736</name>
</gene>
<dbReference type="InterPro" id="IPR036388">
    <property type="entry name" value="WH-like_DNA-bd_sf"/>
</dbReference>
<dbReference type="AlphaFoldDB" id="A0A841JUF0"/>
<keyword evidence="3" id="KW-1185">Reference proteome</keyword>
<reference evidence="2 3" key="1">
    <citation type="submission" date="2020-08" db="EMBL/GenBank/DDBJ databases">
        <title>Genomic Encyclopedia of Type Strains, Phase IV (KMG-IV): sequencing the most valuable type-strain genomes for metagenomic binning, comparative biology and taxonomic classification.</title>
        <authorList>
            <person name="Goeker M."/>
        </authorList>
    </citation>
    <scope>NUCLEOTIDE SEQUENCE [LARGE SCALE GENOMIC DNA]</scope>
    <source>
        <strain evidence="2 3">DSM 103733</strain>
    </source>
</reference>
<evidence type="ECO:0000313" key="2">
    <source>
        <dbReference type="EMBL" id="MBB6144780.1"/>
    </source>
</evidence>
<comment type="caution">
    <text evidence="2">The sequence shown here is derived from an EMBL/GenBank/DDBJ whole genome shotgun (WGS) entry which is preliminary data.</text>
</comment>
<dbReference type="Pfam" id="PF03551">
    <property type="entry name" value="PadR"/>
    <property type="match status" value="1"/>
</dbReference>
<dbReference type="Gene3D" id="1.10.10.10">
    <property type="entry name" value="Winged helix-like DNA-binding domain superfamily/Winged helix DNA-binding domain"/>
    <property type="match status" value="1"/>
</dbReference>
<evidence type="ECO:0000313" key="3">
    <source>
        <dbReference type="Proteomes" id="UP000538666"/>
    </source>
</evidence>
<dbReference type="SUPFAM" id="SSF46785">
    <property type="entry name" value="Winged helix' DNA-binding domain"/>
    <property type="match status" value="1"/>
</dbReference>
<dbReference type="InterPro" id="IPR036390">
    <property type="entry name" value="WH_DNA-bd_sf"/>
</dbReference>
<name>A0A841JUF0_9BACT</name>
<organism evidence="2 3">
    <name type="scientific">Silvibacterium bohemicum</name>
    <dbReference type="NCBI Taxonomy" id="1577686"/>
    <lineage>
        <taxon>Bacteria</taxon>
        <taxon>Pseudomonadati</taxon>
        <taxon>Acidobacteriota</taxon>
        <taxon>Terriglobia</taxon>
        <taxon>Terriglobales</taxon>
        <taxon>Acidobacteriaceae</taxon>
        <taxon>Silvibacterium</taxon>
    </lineage>
</organism>
<sequence length="113" mass="12418">MLGEFEYLTLTAAAGLGEHAYGAAIREEIQSITGRVCSIGALYTTIDRLEKKGLLKTWMGDATPQRGGRAKRMVQVTPQGIKAAKTFYDAVMRVSRAAPWAATWENEPQEKKS</sequence>
<dbReference type="EMBL" id="JACHEK010000005">
    <property type="protein sequence ID" value="MBB6144780.1"/>
    <property type="molecule type" value="Genomic_DNA"/>
</dbReference>
<dbReference type="InterPro" id="IPR005149">
    <property type="entry name" value="Tscrpt_reg_PadR_N"/>
</dbReference>
<dbReference type="RefSeq" id="WP_050059655.1">
    <property type="nucleotide sequence ID" value="NZ_JACHEK010000005.1"/>
</dbReference>
<dbReference type="Proteomes" id="UP000538666">
    <property type="component" value="Unassembled WGS sequence"/>
</dbReference>
<evidence type="ECO:0000259" key="1">
    <source>
        <dbReference type="Pfam" id="PF03551"/>
    </source>
</evidence>
<dbReference type="OrthoDB" id="120743at2"/>
<protein>
    <submittedName>
        <fullName evidence="2">DNA-binding PadR family transcriptional regulator</fullName>
    </submittedName>
</protein>
<proteinExistence type="predicted"/>
<dbReference type="GO" id="GO:0003677">
    <property type="term" value="F:DNA binding"/>
    <property type="evidence" value="ECO:0007669"/>
    <property type="project" value="UniProtKB-KW"/>
</dbReference>